<comment type="caution">
    <text evidence="1">The sequence shown here is derived from an EMBL/GenBank/DDBJ whole genome shotgun (WGS) entry which is preliminary data.</text>
</comment>
<sequence length="140" mass="15788">MLRPLVDSSPLVAREGGHEEALSLQLARKNSTFTICVCARLVTVHQLFLRDTIVIILHHQSASCRPSCVTGTNHHSSVYNKTQPLPGTHPVPQQRAWALQRFACGFLVYDVIYTHDWHTYHRELVTVSARRAFACRVEGS</sequence>
<proteinExistence type="predicted"/>
<evidence type="ECO:0000313" key="1">
    <source>
        <dbReference type="EMBL" id="MPC35983.1"/>
    </source>
</evidence>
<accession>A0A5B7ESV9</accession>
<dbReference type="AlphaFoldDB" id="A0A5B7ESV9"/>
<reference evidence="1 2" key="1">
    <citation type="submission" date="2019-05" db="EMBL/GenBank/DDBJ databases">
        <title>Another draft genome of Portunus trituberculatus and its Hox gene families provides insights of decapod evolution.</title>
        <authorList>
            <person name="Jeong J.-H."/>
            <person name="Song I."/>
            <person name="Kim S."/>
            <person name="Choi T."/>
            <person name="Kim D."/>
            <person name="Ryu S."/>
            <person name="Kim W."/>
        </authorList>
    </citation>
    <scope>NUCLEOTIDE SEQUENCE [LARGE SCALE GENOMIC DNA]</scope>
    <source>
        <tissue evidence="1">Muscle</tissue>
    </source>
</reference>
<gene>
    <name evidence="1" type="ORF">E2C01_029424</name>
</gene>
<keyword evidence="2" id="KW-1185">Reference proteome</keyword>
<evidence type="ECO:0000313" key="2">
    <source>
        <dbReference type="Proteomes" id="UP000324222"/>
    </source>
</evidence>
<organism evidence="1 2">
    <name type="scientific">Portunus trituberculatus</name>
    <name type="common">Swimming crab</name>
    <name type="synonym">Neptunus trituberculatus</name>
    <dbReference type="NCBI Taxonomy" id="210409"/>
    <lineage>
        <taxon>Eukaryota</taxon>
        <taxon>Metazoa</taxon>
        <taxon>Ecdysozoa</taxon>
        <taxon>Arthropoda</taxon>
        <taxon>Crustacea</taxon>
        <taxon>Multicrustacea</taxon>
        <taxon>Malacostraca</taxon>
        <taxon>Eumalacostraca</taxon>
        <taxon>Eucarida</taxon>
        <taxon>Decapoda</taxon>
        <taxon>Pleocyemata</taxon>
        <taxon>Brachyura</taxon>
        <taxon>Eubrachyura</taxon>
        <taxon>Portunoidea</taxon>
        <taxon>Portunidae</taxon>
        <taxon>Portuninae</taxon>
        <taxon>Portunus</taxon>
    </lineage>
</organism>
<name>A0A5B7ESV9_PORTR</name>
<protein>
    <submittedName>
        <fullName evidence="1">Uncharacterized protein</fullName>
    </submittedName>
</protein>
<dbReference type="EMBL" id="VSRR010003398">
    <property type="protein sequence ID" value="MPC35983.1"/>
    <property type="molecule type" value="Genomic_DNA"/>
</dbReference>
<dbReference type="Proteomes" id="UP000324222">
    <property type="component" value="Unassembled WGS sequence"/>
</dbReference>